<gene>
    <name evidence="1" type="ORF">CEV33_0731</name>
</gene>
<organism evidence="1 2">
    <name type="scientific">Brucella grignonensis</name>
    <dbReference type="NCBI Taxonomy" id="94627"/>
    <lineage>
        <taxon>Bacteria</taxon>
        <taxon>Pseudomonadati</taxon>
        <taxon>Pseudomonadota</taxon>
        <taxon>Alphaproteobacteria</taxon>
        <taxon>Hyphomicrobiales</taxon>
        <taxon>Brucellaceae</taxon>
        <taxon>Brucella/Ochrobactrum group</taxon>
        <taxon>Brucella</taxon>
    </lineage>
</organism>
<keyword evidence="2" id="KW-1185">Reference proteome</keyword>
<comment type="caution">
    <text evidence="1">The sequence shown here is derived from an EMBL/GenBank/DDBJ whole genome shotgun (WGS) entry which is preliminary data.</text>
</comment>
<dbReference type="Proteomes" id="UP000216478">
    <property type="component" value="Unassembled WGS sequence"/>
</dbReference>
<dbReference type="EMBL" id="NNRL01000157">
    <property type="protein sequence ID" value="OYR13932.1"/>
    <property type="molecule type" value="Genomic_DNA"/>
</dbReference>
<reference evidence="1 2" key="1">
    <citation type="submission" date="2017-07" db="EMBL/GenBank/DDBJ databases">
        <title>Phylogenetic study on the rhizospheric bacterium Ochrobactrum sp. A44.</title>
        <authorList>
            <person name="Krzyzanowska D.M."/>
            <person name="Ossowicki A."/>
            <person name="Rajewska M."/>
            <person name="Maciag T."/>
            <person name="Kaczynski Z."/>
            <person name="Czerwicka M."/>
            <person name="Jafra S."/>
        </authorList>
    </citation>
    <scope>NUCLEOTIDE SEQUENCE [LARGE SCALE GENOMIC DNA]</scope>
    <source>
        <strain evidence="1 2">OgA9a</strain>
    </source>
</reference>
<name>A0A256FGE5_9HYPH</name>
<protein>
    <submittedName>
        <fullName evidence="1">Uncharacterized protein</fullName>
    </submittedName>
</protein>
<accession>A0A256FGE5</accession>
<proteinExistence type="predicted"/>
<evidence type="ECO:0000313" key="1">
    <source>
        <dbReference type="EMBL" id="OYR13932.1"/>
    </source>
</evidence>
<evidence type="ECO:0000313" key="2">
    <source>
        <dbReference type="Proteomes" id="UP000216478"/>
    </source>
</evidence>
<dbReference type="AlphaFoldDB" id="A0A256FGE5"/>
<sequence>MHVVYFERVPKNVEQFSDQDTRENKMLRRADLIQSDRNRLK</sequence>